<feature type="compositionally biased region" description="Polar residues" evidence="1">
    <location>
        <begin position="385"/>
        <end position="394"/>
    </location>
</feature>
<dbReference type="STRING" id="333673.A0A3M0JS62"/>
<feature type="region of interest" description="Disordered" evidence="1">
    <location>
        <begin position="507"/>
        <end position="550"/>
    </location>
</feature>
<name>A0A3M0JS62_HIRRU</name>
<gene>
    <name evidence="2" type="ORF">DUI87_22041</name>
</gene>
<feature type="compositionally biased region" description="Polar residues" evidence="1">
    <location>
        <begin position="241"/>
        <end position="260"/>
    </location>
</feature>
<feature type="region of interest" description="Disordered" evidence="1">
    <location>
        <begin position="229"/>
        <end position="262"/>
    </location>
</feature>
<organism evidence="2 3">
    <name type="scientific">Hirundo rustica rustica</name>
    <dbReference type="NCBI Taxonomy" id="333673"/>
    <lineage>
        <taxon>Eukaryota</taxon>
        <taxon>Metazoa</taxon>
        <taxon>Chordata</taxon>
        <taxon>Craniata</taxon>
        <taxon>Vertebrata</taxon>
        <taxon>Euteleostomi</taxon>
        <taxon>Archelosauria</taxon>
        <taxon>Archosauria</taxon>
        <taxon>Dinosauria</taxon>
        <taxon>Saurischia</taxon>
        <taxon>Theropoda</taxon>
        <taxon>Coelurosauria</taxon>
        <taxon>Aves</taxon>
        <taxon>Neognathae</taxon>
        <taxon>Neoaves</taxon>
        <taxon>Telluraves</taxon>
        <taxon>Australaves</taxon>
        <taxon>Passeriformes</taxon>
        <taxon>Sylvioidea</taxon>
        <taxon>Hirundinidae</taxon>
        <taxon>Hirundo</taxon>
    </lineage>
</organism>
<feature type="compositionally biased region" description="Polar residues" evidence="1">
    <location>
        <begin position="341"/>
        <end position="363"/>
    </location>
</feature>
<feature type="compositionally biased region" description="Polar residues" evidence="1">
    <location>
        <begin position="180"/>
        <end position="199"/>
    </location>
</feature>
<feature type="region of interest" description="Disordered" evidence="1">
    <location>
        <begin position="169"/>
        <end position="202"/>
    </location>
</feature>
<dbReference type="EMBL" id="QRBI01000137">
    <property type="protein sequence ID" value="RMC01600.1"/>
    <property type="molecule type" value="Genomic_DNA"/>
</dbReference>
<keyword evidence="3" id="KW-1185">Reference proteome</keyword>
<dbReference type="OrthoDB" id="8964450at2759"/>
<proteinExistence type="predicted"/>
<feature type="compositionally biased region" description="Polar residues" evidence="1">
    <location>
        <begin position="426"/>
        <end position="435"/>
    </location>
</feature>
<evidence type="ECO:0000256" key="1">
    <source>
        <dbReference type="SAM" id="MobiDB-lite"/>
    </source>
</evidence>
<accession>A0A3M0JS62</accession>
<dbReference type="AlphaFoldDB" id="A0A3M0JS62"/>
<feature type="region of interest" description="Disordered" evidence="1">
    <location>
        <begin position="310"/>
        <end position="437"/>
    </location>
</feature>
<reference evidence="2 3" key="1">
    <citation type="submission" date="2018-07" db="EMBL/GenBank/DDBJ databases">
        <title>A high quality draft genome assembly of the barn swallow (H. rustica rustica).</title>
        <authorList>
            <person name="Formenti G."/>
            <person name="Chiara M."/>
            <person name="Poveda L."/>
            <person name="Francoijs K.-J."/>
            <person name="Bonisoli-Alquati A."/>
            <person name="Canova L."/>
            <person name="Gianfranceschi L."/>
            <person name="Horner D.S."/>
            <person name="Saino N."/>
        </authorList>
    </citation>
    <scope>NUCLEOTIDE SEQUENCE [LARGE SCALE GENOMIC DNA]</scope>
    <source>
        <strain evidence="2">Chelidonia</strain>
        <tissue evidence="2">Blood</tissue>
    </source>
</reference>
<feature type="compositionally biased region" description="Polar residues" evidence="1">
    <location>
        <begin position="406"/>
        <end position="419"/>
    </location>
</feature>
<sequence>MSKSSNHKTGNIPVIPNLNSTSCINAQSASPMYRHGPTALGAGEFTQPVANNQDLPINGSWLWSSEAAQELILLAKKVSLSPFSPNPEQSCWDKHRRTHEQAKNFLVFKEMFWFKQNDQSLNLGKAQPIQIKCSTNPRTSKRNSGGALLFCGISQAWIQPSTNWSPSAPAQYKLEPLGSSPVQTGAPQLQPSTNWSPSAPAQYKLEPLDPAQYKLEPLDLAQYKLEPLSSSPAQTGAPRIQPSTNWSPWIQPSTNWSPSDPAQYKLEPSAPAQYKLEPLSSSPVQTGAPWIQPSTNWSPSAPAQYKLEPLSSSPVQTGAPWIQPSTNWSPLDPAQYKLEPLSSSPVQTGAPQLQPSTNWSPSDPAQYKLEPLGSSPVQTGAPRIQPSTNWSPSAPAQYKLEPLGSSPVQTGALGSSPVQTGAPRIQPSTNWSPSAPAQYKLEPLSSSPVQTGRYSPKHLGVRGKGALVWFGTRQPVRIPELDWMTQVDPIQPKLFCDVSLVPGLISRHSSSDRSGAGHSPSMPKDGTRLREGMPLPGILTARRSSSVGTW</sequence>
<protein>
    <submittedName>
        <fullName evidence="2">Uncharacterized protein</fullName>
    </submittedName>
</protein>
<evidence type="ECO:0000313" key="2">
    <source>
        <dbReference type="EMBL" id="RMC01600.1"/>
    </source>
</evidence>
<evidence type="ECO:0000313" key="3">
    <source>
        <dbReference type="Proteomes" id="UP000269221"/>
    </source>
</evidence>
<comment type="caution">
    <text evidence="2">The sequence shown here is derived from an EMBL/GenBank/DDBJ whole genome shotgun (WGS) entry which is preliminary data.</text>
</comment>
<dbReference type="Proteomes" id="UP000269221">
    <property type="component" value="Unassembled WGS sequence"/>
</dbReference>